<evidence type="ECO:0000259" key="7">
    <source>
        <dbReference type="PROSITE" id="PS51471"/>
    </source>
</evidence>
<comment type="cofactor">
    <cofactor evidence="1">
        <name>L-ascorbate</name>
        <dbReference type="ChEBI" id="CHEBI:38290"/>
    </cofactor>
</comment>
<keyword evidence="4" id="KW-0223">Dioxygenase</keyword>
<dbReference type="AlphaFoldDB" id="A0A2U2HIG3"/>
<reference evidence="8 9" key="1">
    <citation type="submission" date="2018-04" db="EMBL/GenBank/DDBJ databases">
        <title>Massilia violaceinigra sp. nov., a novel purple-pigmented bacterium isolated from Tianshan glacier, Xinjiang, China.</title>
        <authorList>
            <person name="Wang H."/>
        </authorList>
    </citation>
    <scope>NUCLEOTIDE SEQUENCE [LARGE SCALE GENOMIC DNA]</scope>
    <source>
        <strain evidence="8 9">B448-2</strain>
    </source>
</reference>
<dbReference type="Proteomes" id="UP000241421">
    <property type="component" value="Unassembled WGS sequence"/>
</dbReference>
<keyword evidence="9" id="KW-1185">Reference proteome</keyword>
<evidence type="ECO:0000256" key="4">
    <source>
        <dbReference type="ARBA" id="ARBA00022964"/>
    </source>
</evidence>
<dbReference type="GO" id="GO:0031418">
    <property type="term" value="F:L-ascorbic acid binding"/>
    <property type="evidence" value="ECO:0007669"/>
    <property type="project" value="UniProtKB-KW"/>
</dbReference>
<dbReference type="InterPro" id="IPR006620">
    <property type="entry name" value="Pro_4_hyd_alph"/>
</dbReference>
<dbReference type="EMBL" id="PXWF02000245">
    <property type="protein sequence ID" value="PWF46126.1"/>
    <property type="molecule type" value="Genomic_DNA"/>
</dbReference>
<dbReference type="GO" id="GO:0005506">
    <property type="term" value="F:iron ion binding"/>
    <property type="evidence" value="ECO:0007669"/>
    <property type="project" value="InterPro"/>
</dbReference>
<dbReference type="PANTHER" id="PTHR10869:SF246">
    <property type="entry name" value="TRANSMEMBRANE PROLYL 4-HYDROXYLASE"/>
    <property type="match status" value="1"/>
</dbReference>
<keyword evidence="6" id="KW-0408">Iron</keyword>
<dbReference type="PROSITE" id="PS51471">
    <property type="entry name" value="FE2OG_OXY"/>
    <property type="match status" value="1"/>
</dbReference>
<proteinExistence type="predicted"/>
<evidence type="ECO:0000256" key="6">
    <source>
        <dbReference type="ARBA" id="ARBA00023004"/>
    </source>
</evidence>
<dbReference type="PANTHER" id="PTHR10869">
    <property type="entry name" value="PROLYL 4-HYDROXYLASE ALPHA SUBUNIT"/>
    <property type="match status" value="1"/>
</dbReference>
<dbReference type="GO" id="GO:0004656">
    <property type="term" value="F:procollagen-proline 4-dioxygenase activity"/>
    <property type="evidence" value="ECO:0007669"/>
    <property type="project" value="TreeGrafter"/>
</dbReference>
<dbReference type="InterPro" id="IPR045054">
    <property type="entry name" value="P4HA-like"/>
</dbReference>
<keyword evidence="3" id="KW-0847">Vitamin C</keyword>
<gene>
    <name evidence="8" type="ORF">C7C56_016555</name>
</gene>
<dbReference type="SMART" id="SM00702">
    <property type="entry name" value="P4Hc"/>
    <property type="match status" value="1"/>
</dbReference>
<comment type="caution">
    <text evidence="8">The sequence shown here is derived from an EMBL/GenBank/DDBJ whole genome shotgun (WGS) entry which is preliminary data.</text>
</comment>
<organism evidence="8 9">
    <name type="scientific">Massilia glaciei</name>
    <dbReference type="NCBI Taxonomy" id="1524097"/>
    <lineage>
        <taxon>Bacteria</taxon>
        <taxon>Pseudomonadati</taxon>
        <taxon>Pseudomonadota</taxon>
        <taxon>Betaproteobacteria</taxon>
        <taxon>Burkholderiales</taxon>
        <taxon>Oxalobacteraceae</taxon>
        <taxon>Telluria group</taxon>
        <taxon>Massilia</taxon>
    </lineage>
</organism>
<evidence type="ECO:0000313" key="9">
    <source>
        <dbReference type="Proteomes" id="UP000241421"/>
    </source>
</evidence>
<accession>A0A2U2HIG3</accession>
<keyword evidence="5" id="KW-0560">Oxidoreductase</keyword>
<dbReference type="InterPro" id="IPR044862">
    <property type="entry name" value="Pro_4_hyd_alph_FE2OG_OXY"/>
</dbReference>
<evidence type="ECO:0000256" key="5">
    <source>
        <dbReference type="ARBA" id="ARBA00023002"/>
    </source>
</evidence>
<evidence type="ECO:0000256" key="1">
    <source>
        <dbReference type="ARBA" id="ARBA00001961"/>
    </source>
</evidence>
<evidence type="ECO:0000256" key="2">
    <source>
        <dbReference type="ARBA" id="ARBA00022723"/>
    </source>
</evidence>
<name>A0A2U2HIG3_9BURK</name>
<protein>
    <recommendedName>
        <fullName evidence="7">Fe2OG dioxygenase domain-containing protein</fullName>
    </recommendedName>
</protein>
<dbReference type="Gene3D" id="2.60.120.620">
    <property type="entry name" value="q2cbj1_9rhob like domain"/>
    <property type="match status" value="1"/>
</dbReference>
<keyword evidence="2" id="KW-0479">Metal-binding</keyword>
<dbReference type="InterPro" id="IPR005123">
    <property type="entry name" value="Oxoglu/Fe-dep_dioxygenase_dom"/>
</dbReference>
<dbReference type="Pfam" id="PF13640">
    <property type="entry name" value="2OG-FeII_Oxy_3"/>
    <property type="match status" value="1"/>
</dbReference>
<dbReference type="OrthoDB" id="269774at2"/>
<sequence>MMRDGQFSRTVACEAIEAGLAAAGRPLAIAEAARTGAMARPQIDTSKNTISTPDREVSILLAIDAPRIVVLGNVLSDEECDILVAYSESKMAPSRVVGGTEGDNVLHDARTSSGSFIARGEIEVAARLEARLAAIAQWPVERGEGLQILRYTKGAEYKPHFDWFDRAQPGQARLFDRGGQRVGTFVLYLNDVESGGGTNFPKLGLEVSPKKGGAVFFSNVTADGVPDPFTLHGGMPVLSGVKFVANKWLREGLFV</sequence>
<feature type="domain" description="Fe2OG dioxygenase" evidence="7">
    <location>
        <begin position="142"/>
        <end position="251"/>
    </location>
</feature>
<dbReference type="RefSeq" id="WP_106758477.1">
    <property type="nucleotide sequence ID" value="NZ_PXWF02000245.1"/>
</dbReference>
<evidence type="ECO:0000313" key="8">
    <source>
        <dbReference type="EMBL" id="PWF46126.1"/>
    </source>
</evidence>
<evidence type="ECO:0000256" key="3">
    <source>
        <dbReference type="ARBA" id="ARBA00022896"/>
    </source>
</evidence>